<evidence type="ECO:0000313" key="2">
    <source>
        <dbReference type="EMBL" id="MDN7240246.1"/>
    </source>
</evidence>
<keyword evidence="3" id="KW-1185">Reference proteome</keyword>
<proteinExistence type="predicted"/>
<keyword evidence="1" id="KW-0732">Signal</keyword>
<comment type="caution">
    <text evidence="2">The sequence shown here is derived from an EMBL/GenBank/DDBJ whole genome shotgun (WGS) entry which is preliminary data.</text>
</comment>
<sequence length="149" mass="16669">MKRAVMLALLAFLIILAGCREEEIAANEKGDVQIGSSTVADDTVVDRHGKLRNEERFTEFLLNVADEKSDQIQIIVFTTEGDPIYRELSFDGVAVKSVMDSTKDQYGSGEIDEMTCKTIKEEESPDRIEYSLEDCDATDGDPIVLVKWK</sequence>
<feature type="chain" id="PRO_5046863630" evidence="1">
    <location>
        <begin position="18"/>
        <end position="149"/>
    </location>
</feature>
<dbReference type="Proteomes" id="UP001172055">
    <property type="component" value="Unassembled WGS sequence"/>
</dbReference>
<reference evidence="2 3" key="1">
    <citation type="submission" date="2023-06" db="EMBL/GenBank/DDBJ databases">
        <title>Novel species in genus Planococcus.</title>
        <authorList>
            <person name="Ning S."/>
        </authorList>
    </citation>
    <scope>NUCLEOTIDE SEQUENCE [LARGE SCALE GENOMIC DNA]</scope>
    <source>
        <strain evidence="2 3">N028</strain>
    </source>
</reference>
<dbReference type="InterPro" id="IPR025372">
    <property type="entry name" value="DUF4362"/>
</dbReference>
<protein>
    <submittedName>
        <fullName evidence="2">DUF4362 domain-containing protein</fullName>
    </submittedName>
</protein>
<feature type="signal peptide" evidence="1">
    <location>
        <begin position="1"/>
        <end position="17"/>
    </location>
</feature>
<evidence type="ECO:0000313" key="3">
    <source>
        <dbReference type="Proteomes" id="UP001172055"/>
    </source>
</evidence>
<accession>A0ABT8MX92</accession>
<dbReference type="Pfam" id="PF14275">
    <property type="entry name" value="DUF4362"/>
    <property type="match status" value="1"/>
</dbReference>
<dbReference type="EMBL" id="JAUJWV010000001">
    <property type="protein sequence ID" value="MDN7240246.1"/>
    <property type="molecule type" value="Genomic_DNA"/>
</dbReference>
<organism evidence="2 3">
    <name type="scientific">Planococcus shixiaomingii</name>
    <dbReference type="NCBI Taxonomy" id="3058393"/>
    <lineage>
        <taxon>Bacteria</taxon>
        <taxon>Bacillati</taxon>
        <taxon>Bacillota</taxon>
        <taxon>Bacilli</taxon>
        <taxon>Bacillales</taxon>
        <taxon>Caryophanaceae</taxon>
        <taxon>Planococcus</taxon>
    </lineage>
</organism>
<name>A0ABT8MX92_9BACL</name>
<gene>
    <name evidence="2" type="ORF">QWY14_00520</name>
</gene>
<dbReference type="PROSITE" id="PS51257">
    <property type="entry name" value="PROKAR_LIPOPROTEIN"/>
    <property type="match status" value="1"/>
</dbReference>
<evidence type="ECO:0000256" key="1">
    <source>
        <dbReference type="SAM" id="SignalP"/>
    </source>
</evidence>